<dbReference type="GO" id="GO:0005829">
    <property type="term" value="C:cytosol"/>
    <property type="evidence" value="ECO:0007669"/>
    <property type="project" value="TreeGrafter"/>
</dbReference>
<dbReference type="Pfam" id="PF00248">
    <property type="entry name" value="Aldo_ket_red"/>
    <property type="match status" value="1"/>
</dbReference>
<evidence type="ECO:0000259" key="1">
    <source>
        <dbReference type="Pfam" id="PF00248"/>
    </source>
</evidence>
<dbReference type="SUPFAM" id="SSF51430">
    <property type="entry name" value="NAD(P)-linked oxidoreductase"/>
    <property type="match status" value="1"/>
</dbReference>
<dbReference type="PANTHER" id="PTHR42686:SF1">
    <property type="entry name" value="GH17980P-RELATED"/>
    <property type="match status" value="1"/>
</dbReference>
<dbReference type="InterPro" id="IPR020471">
    <property type="entry name" value="AKR"/>
</dbReference>
<proteinExistence type="predicted"/>
<organism evidence="2">
    <name type="scientific">marine metagenome</name>
    <dbReference type="NCBI Taxonomy" id="408172"/>
    <lineage>
        <taxon>unclassified sequences</taxon>
        <taxon>metagenomes</taxon>
        <taxon>ecological metagenomes</taxon>
    </lineage>
</organism>
<feature type="domain" description="NADP-dependent oxidoreductase" evidence="1">
    <location>
        <begin position="16"/>
        <end position="320"/>
    </location>
</feature>
<dbReference type="Gene3D" id="3.20.20.100">
    <property type="entry name" value="NADP-dependent oxidoreductase domain"/>
    <property type="match status" value="1"/>
</dbReference>
<reference evidence="2" key="1">
    <citation type="submission" date="2018-05" db="EMBL/GenBank/DDBJ databases">
        <authorList>
            <person name="Lanie J.A."/>
            <person name="Ng W.-L."/>
            <person name="Kazmierczak K.M."/>
            <person name="Andrzejewski T.M."/>
            <person name="Davidsen T.M."/>
            <person name="Wayne K.J."/>
            <person name="Tettelin H."/>
            <person name="Glass J.I."/>
            <person name="Rusch D."/>
            <person name="Podicherti R."/>
            <person name="Tsui H.-C.T."/>
            <person name="Winkler M.E."/>
        </authorList>
    </citation>
    <scope>NUCLEOTIDE SEQUENCE</scope>
</reference>
<dbReference type="InterPro" id="IPR036812">
    <property type="entry name" value="NAD(P)_OxRdtase_dom_sf"/>
</dbReference>
<protein>
    <recommendedName>
        <fullName evidence="1">NADP-dependent oxidoreductase domain-containing protein</fullName>
    </recommendedName>
</protein>
<evidence type="ECO:0000313" key="2">
    <source>
        <dbReference type="EMBL" id="SVB85271.1"/>
    </source>
</evidence>
<dbReference type="GO" id="GO:0016491">
    <property type="term" value="F:oxidoreductase activity"/>
    <property type="evidence" value="ECO:0007669"/>
    <property type="project" value="InterPro"/>
</dbReference>
<dbReference type="EMBL" id="UINC01060601">
    <property type="protein sequence ID" value="SVB85271.1"/>
    <property type="molecule type" value="Genomic_DNA"/>
</dbReference>
<dbReference type="InterPro" id="IPR023210">
    <property type="entry name" value="NADP_OxRdtase_dom"/>
</dbReference>
<dbReference type="PANTHER" id="PTHR42686">
    <property type="entry name" value="GH17980P-RELATED"/>
    <property type="match status" value="1"/>
</dbReference>
<dbReference type="AlphaFoldDB" id="A0A382HFL0"/>
<gene>
    <name evidence="2" type="ORF">METZ01_LOCUS238125</name>
</gene>
<sequence>MIKRKVLGKTNIKVSAIGFGGAPIGDLFEKLDDQICYDTLKISYKSDINFFDTSPFYGHGLSEHRIGNYLKSINRNDFVLCTKVGRYLIPDKPEKIYRGVFKGGLNFSPIFDYSYDGVMRSFEQSLFRLGLSQIDICLIHDVDKWTHGSDVELRFKEAMDGAYKALEKLRSEKVIKGIGVGLNESDMCLRFAEAGDFDCMVLAGRYTLLEQGALDAFFPVAKKKNIGIILAGVFNSGILIKGVRNHSTYDYQKIPEHIAKKYFQIDKICKEYSVPVGAAALQFCNAHEVVSTMILGMDHPNQVKENIDLFNYKINKEFWYKLIENKLINPKSPVPD</sequence>
<accession>A0A382HFL0</accession>
<name>A0A382HFL0_9ZZZZ</name>